<reference evidence="1" key="1">
    <citation type="submission" date="2020-05" db="EMBL/GenBank/DDBJ databases">
        <authorList>
            <person name="Petersen J."/>
            <person name="Sayavedra L."/>
        </authorList>
    </citation>
    <scope>NUCLEOTIDE SEQUENCE</scope>
    <source>
        <strain evidence="1">B azoricus SOX Menez Gwen</strain>
    </source>
</reference>
<dbReference type="EMBL" id="CAESAP020000397">
    <property type="protein sequence ID" value="CAB5507546.1"/>
    <property type="molecule type" value="Genomic_DNA"/>
</dbReference>
<accession>A0ACA8ZTF9</accession>
<proteinExistence type="predicted"/>
<keyword evidence="2" id="KW-1185">Reference proteome</keyword>
<dbReference type="Proteomes" id="UP000635628">
    <property type="component" value="Unassembled WGS sequence"/>
</dbReference>
<name>A0ACA8ZTF9_9GAMM</name>
<organism evidence="1 2">
    <name type="scientific">Bathymodiolus azoricus thioautotrophic gill symbiont</name>
    <dbReference type="NCBI Taxonomy" id="235205"/>
    <lineage>
        <taxon>Bacteria</taxon>
        <taxon>Pseudomonadati</taxon>
        <taxon>Pseudomonadota</taxon>
        <taxon>Gammaproteobacteria</taxon>
        <taxon>sulfur-oxidizing symbionts</taxon>
    </lineage>
</organism>
<comment type="caution">
    <text evidence="1">The sequence shown here is derived from an EMBL/GenBank/DDBJ whole genome shotgun (WGS) entry which is preliminary data.</text>
</comment>
<evidence type="ECO:0000313" key="2">
    <source>
        <dbReference type="Proteomes" id="UP000635628"/>
    </source>
</evidence>
<sequence length="257" mass="29025">MSLLVIHPVFGASNKITMATTTSTENSGLLDYLLPMFERHYHIQVKVIATGTGRALKLAERGDVDIVMVHAPSKEEQFVESGYGIQRKSLMYNKFLIVGPRHNPANIAITDKIGIIFSKIASQKIPFISRADNSGTYIKEQSIWASIDLRPHGSWYKQVGQGMGKTLQITDELNAYTLVDMGTWLKLKDKTNLVSLYHNDSETITFNPYSVILINPKKHPHTHYKSAKILSNWLTSTATKKIINQYKINEQQLFFAN</sequence>
<gene>
    <name evidence="1" type="ORF">AZO1586R_2442</name>
</gene>
<protein>
    <submittedName>
        <fullName evidence="1">Tungstate ABC transporter, substrate-binding protein</fullName>
    </submittedName>
</protein>
<evidence type="ECO:0000313" key="1">
    <source>
        <dbReference type="EMBL" id="CAB5507546.1"/>
    </source>
</evidence>